<feature type="non-terminal residue" evidence="5">
    <location>
        <position position="120"/>
    </location>
</feature>
<dbReference type="InterPro" id="IPR050106">
    <property type="entry name" value="HistidinolP_aminotransfase"/>
</dbReference>
<dbReference type="AlphaFoldDB" id="A0A382TAW4"/>
<organism evidence="5">
    <name type="scientific">marine metagenome</name>
    <dbReference type="NCBI Taxonomy" id="408172"/>
    <lineage>
        <taxon>unclassified sequences</taxon>
        <taxon>metagenomes</taxon>
        <taxon>ecological metagenomes</taxon>
    </lineage>
</organism>
<dbReference type="GO" id="GO:0008483">
    <property type="term" value="F:transaminase activity"/>
    <property type="evidence" value="ECO:0007669"/>
    <property type="project" value="UniProtKB-KW"/>
</dbReference>
<dbReference type="InterPro" id="IPR015424">
    <property type="entry name" value="PyrdxlP-dep_Trfase"/>
</dbReference>
<dbReference type="PANTHER" id="PTHR43643:SF3">
    <property type="entry name" value="HISTIDINOL-PHOSPHATE AMINOTRANSFERASE"/>
    <property type="match status" value="1"/>
</dbReference>
<reference evidence="5" key="1">
    <citation type="submission" date="2018-05" db="EMBL/GenBank/DDBJ databases">
        <authorList>
            <person name="Lanie J.A."/>
            <person name="Ng W.-L."/>
            <person name="Kazmierczak K.M."/>
            <person name="Andrzejewski T.M."/>
            <person name="Davidsen T.M."/>
            <person name="Wayne K.J."/>
            <person name="Tettelin H."/>
            <person name="Glass J.I."/>
            <person name="Rusch D."/>
            <person name="Podicherti R."/>
            <person name="Tsui H.-C.T."/>
            <person name="Winkler M.E."/>
        </authorList>
    </citation>
    <scope>NUCLEOTIDE SEQUENCE</scope>
</reference>
<evidence type="ECO:0000256" key="3">
    <source>
        <dbReference type="ARBA" id="ARBA00022898"/>
    </source>
</evidence>
<dbReference type="Pfam" id="PF00155">
    <property type="entry name" value="Aminotran_1_2"/>
    <property type="match status" value="1"/>
</dbReference>
<evidence type="ECO:0000256" key="1">
    <source>
        <dbReference type="ARBA" id="ARBA00022576"/>
    </source>
</evidence>
<dbReference type="InterPro" id="IPR015422">
    <property type="entry name" value="PyrdxlP-dep_Trfase_small"/>
</dbReference>
<dbReference type="EMBL" id="UINC01135193">
    <property type="protein sequence ID" value="SVD19196.1"/>
    <property type="molecule type" value="Genomic_DNA"/>
</dbReference>
<keyword evidence="1" id="KW-0032">Aminotransferase</keyword>
<sequence length="120" mass="13133">MTSFGQSPDHLAVEHMRKHVAYVPGEQPVGLNEFVKLNTNENPYPPSPLVEEAVCAEISNLRLYPNPPSQLLREEIANLHGLDSTQVIVGNGSDELLTLCVRCFCNAEKAIGISTPSYSL</sequence>
<evidence type="ECO:0000313" key="5">
    <source>
        <dbReference type="EMBL" id="SVD19196.1"/>
    </source>
</evidence>
<dbReference type="InterPro" id="IPR004839">
    <property type="entry name" value="Aminotransferase_I/II_large"/>
</dbReference>
<keyword evidence="3" id="KW-0663">Pyridoxal phosphate</keyword>
<evidence type="ECO:0000259" key="4">
    <source>
        <dbReference type="Pfam" id="PF00155"/>
    </source>
</evidence>
<protein>
    <recommendedName>
        <fullName evidence="4">Aminotransferase class I/classII large domain-containing protein</fullName>
    </recommendedName>
</protein>
<dbReference type="PANTHER" id="PTHR43643">
    <property type="entry name" value="HISTIDINOL-PHOSPHATE AMINOTRANSFERASE 2"/>
    <property type="match status" value="1"/>
</dbReference>
<keyword evidence="2" id="KW-0808">Transferase</keyword>
<dbReference type="Gene3D" id="3.90.1150.10">
    <property type="entry name" value="Aspartate Aminotransferase, domain 1"/>
    <property type="match status" value="1"/>
</dbReference>
<accession>A0A382TAW4</accession>
<name>A0A382TAW4_9ZZZZ</name>
<evidence type="ECO:0000256" key="2">
    <source>
        <dbReference type="ARBA" id="ARBA00022679"/>
    </source>
</evidence>
<proteinExistence type="predicted"/>
<feature type="domain" description="Aminotransferase class I/classII large" evidence="4">
    <location>
        <begin position="33"/>
        <end position="119"/>
    </location>
</feature>
<dbReference type="SUPFAM" id="SSF53383">
    <property type="entry name" value="PLP-dependent transferases"/>
    <property type="match status" value="1"/>
</dbReference>
<gene>
    <name evidence="5" type="ORF">METZ01_LOCUS372050</name>
</gene>
<dbReference type="GO" id="GO:0030170">
    <property type="term" value="F:pyridoxal phosphate binding"/>
    <property type="evidence" value="ECO:0007669"/>
    <property type="project" value="InterPro"/>
</dbReference>
<dbReference type="InterPro" id="IPR015421">
    <property type="entry name" value="PyrdxlP-dep_Trfase_major"/>
</dbReference>
<dbReference type="Gene3D" id="3.40.640.10">
    <property type="entry name" value="Type I PLP-dependent aspartate aminotransferase-like (Major domain)"/>
    <property type="match status" value="1"/>
</dbReference>